<dbReference type="AlphaFoldDB" id="A0A3B5QXG2"/>
<feature type="transmembrane region" description="Helical" evidence="1">
    <location>
        <begin position="107"/>
        <end position="125"/>
    </location>
</feature>
<dbReference type="STRING" id="8083.ENSXMAP00000035978"/>
<feature type="domain" description="Kinase D-interacting substrate of 220 kDa-like SAM" evidence="3">
    <location>
        <begin position="624"/>
        <end position="694"/>
    </location>
</feature>
<organism evidence="4 5">
    <name type="scientific">Xiphophorus maculatus</name>
    <name type="common">Southern platyfish</name>
    <name type="synonym">Platypoecilus maculatus</name>
    <dbReference type="NCBI Taxonomy" id="8083"/>
    <lineage>
        <taxon>Eukaryota</taxon>
        <taxon>Metazoa</taxon>
        <taxon>Chordata</taxon>
        <taxon>Craniata</taxon>
        <taxon>Vertebrata</taxon>
        <taxon>Euteleostomi</taxon>
        <taxon>Actinopterygii</taxon>
        <taxon>Neopterygii</taxon>
        <taxon>Teleostei</taxon>
        <taxon>Neoteleostei</taxon>
        <taxon>Acanthomorphata</taxon>
        <taxon>Ovalentaria</taxon>
        <taxon>Atherinomorphae</taxon>
        <taxon>Cyprinodontiformes</taxon>
        <taxon>Poeciliidae</taxon>
        <taxon>Poeciliinae</taxon>
        <taxon>Xiphophorus</taxon>
    </lineage>
</organism>
<reference evidence="4" key="3">
    <citation type="submission" date="2025-08" db="UniProtKB">
        <authorList>
            <consortium name="Ensembl"/>
        </authorList>
    </citation>
    <scope>IDENTIFICATION</scope>
    <source>
        <strain evidence="4">JP 163 A</strain>
    </source>
</reference>
<dbReference type="PANTHER" id="PTHR22674">
    <property type="entry name" value="NTPASE, KAP FAMILY P-LOOP DOMAIN-CONTAINING 1"/>
    <property type="match status" value="1"/>
</dbReference>
<keyword evidence="1" id="KW-1133">Transmembrane helix</keyword>
<feature type="transmembrane region" description="Helical" evidence="1">
    <location>
        <begin position="173"/>
        <end position="196"/>
    </location>
</feature>
<keyword evidence="1" id="KW-0472">Membrane</keyword>
<dbReference type="Pfam" id="PF23307">
    <property type="entry name" value="SAM_KIDINS220"/>
    <property type="match status" value="1"/>
</dbReference>
<reference evidence="5" key="2">
    <citation type="journal article" date="2013" name="Nat. Genet.">
        <title>The genome of the platyfish, Xiphophorus maculatus, provides insights into evolutionary adaptation and several complex traits.</title>
        <authorList>
            <person name="Schartl M."/>
            <person name="Walter R.B."/>
            <person name="Shen Y."/>
            <person name="Garcia T."/>
            <person name="Catchen J."/>
            <person name="Amores A."/>
            <person name="Braasch I."/>
            <person name="Chalopin D."/>
            <person name="Volff J.N."/>
            <person name="Lesch K.P."/>
            <person name="Bisazza A."/>
            <person name="Minx P."/>
            <person name="Hillier L."/>
            <person name="Wilson R.K."/>
            <person name="Fuerstenberg S."/>
            <person name="Boore J."/>
            <person name="Searle S."/>
            <person name="Postlethwait J.H."/>
            <person name="Warren W.C."/>
        </authorList>
    </citation>
    <scope>NUCLEOTIDE SEQUENCE [LARGE SCALE GENOMIC DNA]</scope>
    <source>
        <strain evidence="5">JP 163 A</strain>
    </source>
</reference>
<proteinExistence type="predicted"/>
<sequence length="716" mass="82692">APKKRNKDLLPYNIYAYALSKTLTKVSSPATVGLYSSCQDRLYVILDQIGGKWIEEKFDKGQKPRAVKHSVKDFLVLIVRLLFYTPVWTTENQNHHNVRFLYVNFSAWHFAGSDMLWAGIAIRLFNAMQMNFGKLQLALYRVTQYDKRDEVKAKEVKDIPNNWISKKVCCCPLWFFLLFIIVVPVVLVVVFFVWVFPNAEIKPEELGTEANSEMNLLEGFAIASLGVPAVTLLRFAFQMVKNLIFSQEQNIKRGMDNERISNQLGFMNEVRKEMWFLTQFIKFMEVFERRRIRIVLKITNLDRCSPKKIVGVLEAINILLSDEESPVLSILAVNPNVLLKKVKFAENCFCKEDRAHALLNRIVTLGFTVPPMCENSKRSLFNSLNNTPGISEDSFLRWNRNRRTTSSIDLSVVAIEESKESNPLINTNRDTLGVKEDKLEKMVQTILSNGEKKLNKYMLDDAISMKRTISSVWVTVIIMKLLKKEFPDPEHTAAWVVLANQWPCRFSWILQCVEDEKQRAAIDQQNMSSDDSKTLWEVFSESREELYVMRTHIEDLLEQDGDPEVFEALLKDDEFEFTLKNLEIFQVGMVNLDQSIKRELALIRGTSRLENSGWMRYIAPLPVTSLIKMTIDDICEEMERMKLDSTYRETVKKHKLNGSALVFGDTEDLKALLGMTFGEWATFKQHFLSFVSPDENMLPLPAKIHLSKFLQCVVKT</sequence>
<dbReference type="InterPro" id="IPR052754">
    <property type="entry name" value="NTPase_KAP_P-loop"/>
</dbReference>
<dbReference type="OMA" id="FINFNAW"/>
<evidence type="ECO:0000313" key="4">
    <source>
        <dbReference type="Ensembl" id="ENSXMAP00000035978.1"/>
    </source>
</evidence>
<protein>
    <submittedName>
        <fullName evidence="4">NTPase, KAP family P-loop domain containing 1</fullName>
    </submittedName>
</protein>
<evidence type="ECO:0000259" key="3">
    <source>
        <dbReference type="Pfam" id="PF23307"/>
    </source>
</evidence>
<accession>A0A3B5QXG2</accession>
<reference evidence="4" key="4">
    <citation type="submission" date="2025-09" db="UniProtKB">
        <authorList>
            <consortium name="Ensembl"/>
        </authorList>
    </citation>
    <scope>IDENTIFICATION</scope>
    <source>
        <strain evidence="4">JP 163 A</strain>
    </source>
</reference>
<keyword evidence="1" id="KW-0812">Transmembrane</keyword>
<evidence type="ECO:0000313" key="5">
    <source>
        <dbReference type="Proteomes" id="UP000002852"/>
    </source>
</evidence>
<dbReference type="InParanoid" id="A0A3B5QXG2"/>
<dbReference type="GeneTree" id="ENSGT00650000093443"/>
<dbReference type="PANTHER" id="PTHR22674:SF6">
    <property type="entry name" value="NTPASE KAP FAMILY P-LOOP DOMAIN-CONTAINING PROTEIN 1"/>
    <property type="match status" value="1"/>
</dbReference>
<keyword evidence="5" id="KW-1185">Reference proteome</keyword>
<dbReference type="InterPro" id="IPR011646">
    <property type="entry name" value="KAP_P-loop"/>
</dbReference>
<evidence type="ECO:0000256" key="1">
    <source>
        <dbReference type="SAM" id="Phobius"/>
    </source>
</evidence>
<name>A0A3B5QXG2_XIPMA</name>
<evidence type="ECO:0000259" key="2">
    <source>
        <dbReference type="Pfam" id="PF07693"/>
    </source>
</evidence>
<feature type="domain" description="KAP NTPase" evidence="2">
    <location>
        <begin position="92"/>
        <end position="395"/>
    </location>
</feature>
<dbReference type="Ensembl" id="ENSXMAT00000025769.1">
    <property type="protein sequence ID" value="ENSXMAP00000035978.1"/>
    <property type="gene ID" value="ENSXMAG00000026089.1"/>
</dbReference>
<dbReference type="Proteomes" id="UP000002852">
    <property type="component" value="Unassembled WGS sequence"/>
</dbReference>
<dbReference type="FunCoup" id="A0A3B5QXG2">
    <property type="interactions" value="1052"/>
</dbReference>
<reference evidence="5" key="1">
    <citation type="submission" date="2012-01" db="EMBL/GenBank/DDBJ databases">
        <authorList>
            <person name="Walter R."/>
            <person name="Schartl M."/>
            <person name="Warren W."/>
        </authorList>
    </citation>
    <scope>NUCLEOTIDE SEQUENCE [LARGE SCALE GENOMIC DNA]</scope>
    <source>
        <strain evidence="5">JP 163 A</strain>
    </source>
</reference>
<dbReference type="Pfam" id="PF07693">
    <property type="entry name" value="KAP_NTPase"/>
    <property type="match status" value="1"/>
</dbReference>
<dbReference type="InterPro" id="IPR057092">
    <property type="entry name" value="SAM_KIDINS220"/>
</dbReference>
<feature type="transmembrane region" description="Helical" evidence="1">
    <location>
        <begin position="216"/>
        <end position="237"/>
    </location>
</feature>